<keyword evidence="7" id="KW-0106">Calcium</keyword>
<evidence type="ECO:0000259" key="13">
    <source>
        <dbReference type="PROSITE" id="PS51007"/>
    </source>
</evidence>
<evidence type="ECO:0000256" key="6">
    <source>
        <dbReference type="ARBA" id="ARBA00022729"/>
    </source>
</evidence>
<dbReference type="PROSITE" id="PS51007">
    <property type="entry name" value="CYTC"/>
    <property type="match status" value="1"/>
</dbReference>
<reference evidence="14 15" key="1">
    <citation type="submission" date="2019-02" db="EMBL/GenBank/DDBJ databases">
        <title>Genomic Encyclopedia of Archaeal and Bacterial Type Strains, Phase II (KMG-II): from individual species to whole genera.</title>
        <authorList>
            <person name="Goeker M."/>
        </authorList>
    </citation>
    <scope>NUCLEOTIDE SEQUENCE [LARGE SCALE GENOMIC DNA]</scope>
    <source>
        <strain evidence="14 15">DSM 18101</strain>
    </source>
</reference>
<feature type="chain" id="PRO_5020555258" evidence="12">
    <location>
        <begin position="28"/>
        <end position="671"/>
    </location>
</feature>
<dbReference type="Gene3D" id="2.140.10.10">
    <property type="entry name" value="Quinoprotein alcohol dehydrogenase-like superfamily"/>
    <property type="match status" value="1"/>
</dbReference>
<dbReference type="InterPro" id="IPR017512">
    <property type="entry name" value="PQQ_MeOH/EtOH_DH"/>
</dbReference>
<evidence type="ECO:0000256" key="1">
    <source>
        <dbReference type="ARBA" id="ARBA00001913"/>
    </source>
</evidence>
<evidence type="ECO:0000256" key="7">
    <source>
        <dbReference type="ARBA" id="ARBA00022837"/>
    </source>
</evidence>
<keyword evidence="8" id="KW-0560">Oxidoreductase</keyword>
<dbReference type="Pfam" id="PF01011">
    <property type="entry name" value="PQQ"/>
    <property type="match status" value="2"/>
</dbReference>
<comment type="cofactor">
    <cofactor evidence="1">
        <name>Ca(2+)</name>
        <dbReference type="ChEBI" id="CHEBI:29108"/>
    </cofactor>
</comment>
<dbReference type="EMBL" id="SHKW01000001">
    <property type="protein sequence ID" value="RZU43035.1"/>
    <property type="molecule type" value="Genomic_DNA"/>
</dbReference>
<keyword evidence="10" id="KW-1015">Disulfide bond</keyword>
<keyword evidence="5 11" id="KW-0479">Metal-binding</keyword>
<dbReference type="PANTHER" id="PTHR32303">
    <property type="entry name" value="QUINOPROTEIN ALCOHOL DEHYDROGENASE (CYTOCHROME C)"/>
    <property type="match status" value="1"/>
</dbReference>
<proteinExistence type="inferred from homology"/>
<gene>
    <name evidence="14" type="ORF">BDD14_4639</name>
</gene>
<dbReference type="OrthoDB" id="9794322at2"/>
<evidence type="ECO:0000256" key="3">
    <source>
        <dbReference type="ARBA" id="ARBA00008156"/>
    </source>
</evidence>
<dbReference type="InterPro" id="IPR009056">
    <property type="entry name" value="Cyt_c-like_dom"/>
</dbReference>
<feature type="signal peptide" evidence="12">
    <location>
        <begin position="1"/>
        <end position="27"/>
    </location>
</feature>
<evidence type="ECO:0000313" key="14">
    <source>
        <dbReference type="EMBL" id="RZU43035.1"/>
    </source>
</evidence>
<dbReference type="AlphaFoldDB" id="A0A4Q7Z0N0"/>
<evidence type="ECO:0000256" key="11">
    <source>
        <dbReference type="PROSITE-ProRule" id="PRU00433"/>
    </source>
</evidence>
<evidence type="ECO:0000256" key="5">
    <source>
        <dbReference type="ARBA" id="ARBA00022723"/>
    </source>
</evidence>
<dbReference type="GO" id="GO:0020037">
    <property type="term" value="F:heme binding"/>
    <property type="evidence" value="ECO:0007669"/>
    <property type="project" value="InterPro"/>
</dbReference>
<evidence type="ECO:0000256" key="2">
    <source>
        <dbReference type="ARBA" id="ARBA00001931"/>
    </source>
</evidence>
<sequence>MQIGCGTLKAALLSGFLTLLLAGDVQGQNSPTAKMASESQTAGGQVFATRCASCHGTTANGGEFAPSIVDRVPLRTDDELARLLHDGLPSGMPAFPDIIGQERTSLIGFLRTLQPSHGAAMASASVRLQDGKMLQGIALNRSASDMQLLGNDHKLYLLRKTSSGQYRTVTSQSDWPSYNGQTVGSRYSELKQITNTNASQLQAKWIFTLRNTREVQSTPIVVDGVMYVTSANECYALDAGSGRQIWHYQRSRTPGITGVAAGGANRGAAVAGDKVFMVTDNAHLIALNRFTGALVWETEMVDWHNNYNATGAPLVVGKMVISGIAGGDEGARGFVAAYDQTSGKEAWRFWTVPKRGEPGSETWQGTGIDHPSGATWMTGTYDKDLNTLYWPVGNPGPDLIGDDRAGDNLYTDSIVALDPETGKLKWYFQFTPHDVHDFDAMAPPSLIDALWEGKPRKLMVQANRNGFFYVLDRTNGKFLLGRPYTSKLTWATGLTPEGRPIIAPGHEPTHEGALICPWLNGASNWYSASYNPLTALYYVQTNDKCGIYTRTDMQYQQGRGFMGGSFSSDPADPGRRVLRAFDIHTGKAVWELPQTGSGDTFGGVLSTAGNVVLYGADDDSFSAADARTGKSLWRFQTSQPPHASPMTYLFDNKQYVAVATGSDIIAFGLPN</sequence>
<dbReference type="InterPro" id="IPR018391">
    <property type="entry name" value="PQQ_b-propeller_rpt"/>
</dbReference>
<evidence type="ECO:0000256" key="10">
    <source>
        <dbReference type="ARBA" id="ARBA00023157"/>
    </source>
</evidence>
<dbReference type="Pfam" id="PF13442">
    <property type="entry name" value="Cytochrome_CBB3"/>
    <property type="match status" value="1"/>
</dbReference>
<evidence type="ECO:0000256" key="4">
    <source>
        <dbReference type="ARBA" id="ARBA00022617"/>
    </source>
</evidence>
<keyword evidence="9 11" id="KW-0408">Iron</keyword>
<evidence type="ECO:0000256" key="8">
    <source>
        <dbReference type="ARBA" id="ARBA00023002"/>
    </source>
</evidence>
<dbReference type="GO" id="GO:0016614">
    <property type="term" value="F:oxidoreductase activity, acting on CH-OH group of donors"/>
    <property type="evidence" value="ECO:0007669"/>
    <property type="project" value="InterPro"/>
</dbReference>
<dbReference type="GO" id="GO:0005509">
    <property type="term" value="F:calcium ion binding"/>
    <property type="evidence" value="ECO:0007669"/>
    <property type="project" value="InterPro"/>
</dbReference>
<keyword evidence="4 11" id="KW-0349">Heme</keyword>
<keyword evidence="6 12" id="KW-0732">Signal</keyword>
<name>A0A4Q7Z0N0_9BACT</name>
<dbReference type="SUPFAM" id="SSF50998">
    <property type="entry name" value="Quinoprotein alcohol dehydrogenase-like"/>
    <property type="match status" value="1"/>
</dbReference>
<dbReference type="GO" id="GO:0009055">
    <property type="term" value="F:electron transfer activity"/>
    <property type="evidence" value="ECO:0007669"/>
    <property type="project" value="InterPro"/>
</dbReference>
<comment type="cofactor">
    <cofactor evidence="2">
        <name>pyrroloquinoline quinone</name>
        <dbReference type="ChEBI" id="CHEBI:58442"/>
    </cofactor>
</comment>
<evidence type="ECO:0000256" key="12">
    <source>
        <dbReference type="SAM" id="SignalP"/>
    </source>
</evidence>
<protein>
    <submittedName>
        <fullName evidence="14">Alcohol dehydrogenase (Cytochrome c)</fullName>
    </submittedName>
</protein>
<dbReference type="Proteomes" id="UP000292958">
    <property type="component" value="Unassembled WGS sequence"/>
</dbReference>
<dbReference type="Gene3D" id="1.10.760.10">
    <property type="entry name" value="Cytochrome c-like domain"/>
    <property type="match status" value="1"/>
</dbReference>
<comment type="similarity">
    <text evidence="3">Belongs to the bacterial PQQ dehydrogenase family.</text>
</comment>
<keyword evidence="15" id="KW-1185">Reference proteome</keyword>
<comment type="caution">
    <text evidence="14">The sequence shown here is derived from an EMBL/GenBank/DDBJ whole genome shotgun (WGS) entry which is preliminary data.</text>
</comment>
<dbReference type="InterPro" id="IPR011047">
    <property type="entry name" value="Quinoprotein_ADH-like_sf"/>
</dbReference>
<dbReference type="InterPro" id="IPR002372">
    <property type="entry name" value="PQQ_rpt_dom"/>
</dbReference>
<organism evidence="14 15">
    <name type="scientific">Edaphobacter modestus</name>
    <dbReference type="NCBI Taxonomy" id="388466"/>
    <lineage>
        <taxon>Bacteria</taxon>
        <taxon>Pseudomonadati</taxon>
        <taxon>Acidobacteriota</taxon>
        <taxon>Terriglobia</taxon>
        <taxon>Terriglobales</taxon>
        <taxon>Acidobacteriaceae</taxon>
        <taxon>Edaphobacter</taxon>
    </lineage>
</organism>
<feature type="domain" description="Cytochrome c" evidence="13">
    <location>
        <begin position="38"/>
        <end position="114"/>
    </location>
</feature>
<dbReference type="InterPro" id="IPR036909">
    <property type="entry name" value="Cyt_c-like_dom_sf"/>
</dbReference>
<dbReference type="GO" id="GO:0016020">
    <property type="term" value="C:membrane"/>
    <property type="evidence" value="ECO:0007669"/>
    <property type="project" value="InterPro"/>
</dbReference>
<dbReference type="SMART" id="SM00564">
    <property type="entry name" value="PQQ"/>
    <property type="match status" value="6"/>
</dbReference>
<evidence type="ECO:0000313" key="15">
    <source>
        <dbReference type="Proteomes" id="UP000292958"/>
    </source>
</evidence>
<dbReference type="NCBIfam" id="TIGR03075">
    <property type="entry name" value="PQQ_enz_alc_DH"/>
    <property type="match status" value="1"/>
</dbReference>
<evidence type="ECO:0000256" key="9">
    <source>
        <dbReference type="ARBA" id="ARBA00023004"/>
    </source>
</evidence>
<accession>A0A4Q7Z0N0</accession>
<dbReference type="SUPFAM" id="SSF46626">
    <property type="entry name" value="Cytochrome c"/>
    <property type="match status" value="1"/>
</dbReference>